<proteinExistence type="predicted"/>
<feature type="non-terminal residue" evidence="1">
    <location>
        <position position="1"/>
    </location>
</feature>
<reference evidence="1" key="1">
    <citation type="journal article" date="2019" name="Sci. Rep.">
        <title>Draft genome of Tanacetum cinerariifolium, the natural source of mosquito coil.</title>
        <authorList>
            <person name="Yamashiro T."/>
            <person name="Shiraishi A."/>
            <person name="Satake H."/>
            <person name="Nakayama K."/>
        </authorList>
    </citation>
    <scope>NUCLEOTIDE SEQUENCE</scope>
</reference>
<comment type="caution">
    <text evidence="1">The sequence shown here is derived from an EMBL/GenBank/DDBJ whole genome shotgun (WGS) entry which is preliminary data.</text>
</comment>
<organism evidence="1">
    <name type="scientific">Tanacetum cinerariifolium</name>
    <name type="common">Dalmatian daisy</name>
    <name type="synonym">Chrysanthemum cinerariifolium</name>
    <dbReference type="NCBI Taxonomy" id="118510"/>
    <lineage>
        <taxon>Eukaryota</taxon>
        <taxon>Viridiplantae</taxon>
        <taxon>Streptophyta</taxon>
        <taxon>Embryophyta</taxon>
        <taxon>Tracheophyta</taxon>
        <taxon>Spermatophyta</taxon>
        <taxon>Magnoliopsida</taxon>
        <taxon>eudicotyledons</taxon>
        <taxon>Gunneridae</taxon>
        <taxon>Pentapetalae</taxon>
        <taxon>asterids</taxon>
        <taxon>campanulids</taxon>
        <taxon>Asterales</taxon>
        <taxon>Asteraceae</taxon>
        <taxon>Asteroideae</taxon>
        <taxon>Anthemideae</taxon>
        <taxon>Anthemidinae</taxon>
        <taxon>Tanacetum</taxon>
    </lineage>
</organism>
<evidence type="ECO:0000313" key="1">
    <source>
        <dbReference type="EMBL" id="GFD59359.1"/>
    </source>
</evidence>
<dbReference type="SUPFAM" id="SSF53474">
    <property type="entry name" value="alpha/beta-Hydrolases"/>
    <property type="match status" value="1"/>
</dbReference>
<gene>
    <name evidence="1" type="ORF">Tci_931328</name>
</gene>
<sequence>RLLRGLPVVLVSGERDEYVTPEKLAAQAAILGRHGAQVTIESFEGKHTMHPPLLRQLHGAL</sequence>
<dbReference type="AlphaFoldDB" id="A0A699XHW1"/>
<dbReference type="InterPro" id="IPR029058">
    <property type="entry name" value="AB_hydrolase_fold"/>
</dbReference>
<dbReference type="Gene3D" id="3.40.50.1820">
    <property type="entry name" value="alpha/beta hydrolase"/>
    <property type="match status" value="1"/>
</dbReference>
<name>A0A699XHW1_TANCI</name>
<accession>A0A699XHW1</accession>
<protein>
    <recommendedName>
        <fullName evidence="2">Esterase</fullName>
    </recommendedName>
</protein>
<dbReference type="EMBL" id="BKCJ011863942">
    <property type="protein sequence ID" value="GFD59359.1"/>
    <property type="molecule type" value="Genomic_DNA"/>
</dbReference>
<evidence type="ECO:0008006" key="2">
    <source>
        <dbReference type="Google" id="ProtNLM"/>
    </source>
</evidence>